<evidence type="ECO:0000259" key="1">
    <source>
        <dbReference type="SMART" id="SM00382"/>
    </source>
</evidence>
<keyword evidence="3" id="KW-1185">Reference proteome</keyword>
<organism evidence="2 3">
    <name type="scientific">Chondromyces crocatus</name>
    <dbReference type="NCBI Taxonomy" id="52"/>
    <lineage>
        <taxon>Bacteria</taxon>
        <taxon>Pseudomonadati</taxon>
        <taxon>Myxococcota</taxon>
        <taxon>Polyangia</taxon>
        <taxon>Polyangiales</taxon>
        <taxon>Polyangiaceae</taxon>
        <taxon>Chondromyces</taxon>
    </lineage>
</organism>
<dbReference type="InterPro" id="IPR027417">
    <property type="entry name" value="P-loop_NTPase"/>
</dbReference>
<dbReference type="InterPro" id="IPR049945">
    <property type="entry name" value="AAA_22"/>
</dbReference>
<proteinExistence type="predicted"/>
<dbReference type="InterPro" id="IPR003593">
    <property type="entry name" value="AAA+_ATPase"/>
</dbReference>
<feature type="domain" description="AAA+ ATPase" evidence="1">
    <location>
        <begin position="57"/>
        <end position="322"/>
    </location>
</feature>
<dbReference type="Proteomes" id="UP000067626">
    <property type="component" value="Chromosome"/>
</dbReference>
<dbReference type="KEGG" id="ccro:CMC5_061440"/>
<accession>A0A0K1EMP8</accession>
<reference evidence="2 3" key="1">
    <citation type="submission" date="2015-07" db="EMBL/GenBank/DDBJ databases">
        <title>Genome analysis of myxobacterium Chondromyces crocatus Cm c5 reveals a high potential for natural compound synthesis and the genetic basis for the loss of fruiting body formation.</title>
        <authorList>
            <person name="Zaburannyi N."/>
            <person name="Bunk B."/>
            <person name="Maier J."/>
            <person name="Overmann J."/>
            <person name="Mueller R."/>
        </authorList>
    </citation>
    <scope>NUCLEOTIDE SEQUENCE [LARGE SCALE GENOMIC DNA]</scope>
    <source>
        <strain evidence="2 3">Cm c5</strain>
    </source>
</reference>
<dbReference type="Pfam" id="PF13401">
    <property type="entry name" value="AAA_22"/>
    <property type="match status" value="1"/>
</dbReference>
<name>A0A0K1EMP8_CHOCO</name>
<dbReference type="OrthoDB" id="2022508at2"/>
<dbReference type="EMBL" id="CP012159">
    <property type="protein sequence ID" value="AKT41922.1"/>
    <property type="molecule type" value="Genomic_DNA"/>
</dbReference>
<protein>
    <recommendedName>
        <fullName evidence="1">AAA+ ATPase domain-containing protein</fullName>
    </recommendedName>
</protein>
<dbReference type="GO" id="GO:0016887">
    <property type="term" value="F:ATP hydrolysis activity"/>
    <property type="evidence" value="ECO:0007669"/>
    <property type="project" value="InterPro"/>
</dbReference>
<dbReference type="RefSeq" id="WP_050433628.1">
    <property type="nucleotide sequence ID" value="NZ_CP012159.1"/>
</dbReference>
<dbReference type="Gene3D" id="3.40.50.300">
    <property type="entry name" value="P-loop containing nucleotide triphosphate hydrolases"/>
    <property type="match status" value="1"/>
</dbReference>
<evidence type="ECO:0000313" key="2">
    <source>
        <dbReference type="EMBL" id="AKT41922.1"/>
    </source>
</evidence>
<dbReference type="SMART" id="SM00382">
    <property type="entry name" value="AAA"/>
    <property type="match status" value="1"/>
</dbReference>
<dbReference type="STRING" id="52.CMC5_061440"/>
<gene>
    <name evidence="2" type="ORF">CMC5_061440</name>
</gene>
<sequence length="425" mass="47579">MGSPEQDARAKFRELTRVFDPIYRASEAEEAGLSSSYVPEAHGHYRRQLEASLDLNDNAKLLVAGQPGCGKTTLLRNVAHQLRQEGRVVAVVDLEAQTAVQDLGSVEMYLAAMAELLSEAKKTATRVPTDALESCRSWLERLQGGGTVEGSAQAVSEALRRYLSALRESRILRDELRLQVKQGGDDPLEILGRLLQGLAEVRPVVILDGLDKLPPVQARQTFLDDKRKPMAEAPGAAILTIPLSLVYEPTFNVLSERYNNADSAVLPAVRLWDFDGQMRKRRRSERGMGILQRIVEARVDPIDPKIVLPDAVDRAIVGSGGNIRELSRLMQSSVVKAHVRRGSFIEPQDVEAAIADQRESFRRSYDPRFLSALEKVRREYQLEDQGDVVKQLLYGLWVIEYRNGIAWYSLPEPVEQLLQHLERAL</sequence>
<dbReference type="SUPFAM" id="SSF52540">
    <property type="entry name" value="P-loop containing nucleoside triphosphate hydrolases"/>
    <property type="match status" value="1"/>
</dbReference>
<dbReference type="AlphaFoldDB" id="A0A0K1EMP8"/>
<evidence type="ECO:0000313" key="3">
    <source>
        <dbReference type="Proteomes" id="UP000067626"/>
    </source>
</evidence>